<sequence length="136" mass="16251">MIKENIKEIVAIEVKIYDWKTAIRQANLNKIACHESYVAIWHEFSHRALRKKELFEEIMSGKMNGYKLRKDDTDHLFLILPPPKNNWEYWETLLHETAHLVQDLAYMKMLGGETEAQAYLHEHLFRSIRRKIMGLK</sequence>
<dbReference type="AlphaFoldDB" id="A0A0F8ZLL8"/>
<dbReference type="EMBL" id="LAZR01050649">
    <property type="protein sequence ID" value="KKK86895.1"/>
    <property type="molecule type" value="Genomic_DNA"/>
</dbReference>
<gene>
    <name evidence="1" type="ORF">LCGC14_2758670</name>
</gene>
<comment type="caution">
    <text evidence="1">The sequence shown here is derived from an EMBL/GenBank/DDBJ whole genome shotgun (WGS) entry which is preliminary data.</text>
</comment>
<organism evidence="1">
    <name type="scientific">marine sediment metagenome</name>
    <dbReference type="NCBI Taxonomy" id="412755"/>
    <lineage>
        <taxon>unclassified sequences</taxon>
        <taxon>metagenomes</taxon>
        <taxon>ecological metagenomes</taxon>
    </lineage>
</organism>
<proteinExistence type="predicted"/>
<reference evidence="1" key="1">
    <citation type="journal article" date="2015" name="Nature">
        <title>Complex archaea that bridge the gap between prokaryotes and eukaryotes.</title>
        <authorList>
            <person name="Spang A."/>
            <person name="Saw J.H."/>
            <person name="Jorgensen S.L."/>
            <person name="Zaremba-Niedzwiedzka K."/>
            <person name="Martijn J."/>
            <person name="Lind A.E."/>
            <person name="van Eijk R."/>
            <person name="Schleper C."/>
            <person name="Guy L."/>
            <person name="Ettema T.J."/>
        </authorList>
    </citation>
    <scope>NUCLEOTIDE SEQUENCE</scope>
</reference>
<name>A0A0F8ZLL8_9ZZZZ</name>
<protein>
    <submittedName>
        <fullName evidence="1">Uncharacterized protein</fullName>
    </submittedName>
</protein>
<accession>A0A0F8ZLL8</accession>
<evidence type="ECO:0000313" key="1">
    <source>
        <dbReference type="EMBL" id="KKK86895.1"/>
    </source>
</evidence>